<dbReference type="PANTHER" id="PTHR30282:SF0">
    <property type="entry name" value="P-AMINOBENZOYL-GLUTAMATE TRANSPORT PROTEIN"/>
    <property type="match status" value="1"/>
</dbReference>
<sequence length="511" mass="55001">MVDVKKKQGFFTKMLNWTEKAGNALPHPATLFALFALAALIFSAVGSLLGWEVIHPGTKELVKPVNLLSHDGIHRIILEMVENFTSFAPLGIVLVAMLGIGIAEQSGLIGAIIRLLVLNTKQHLLTFIVVFTGILSNLASDVGYVLLIPLAGVIFIAVGRHPIAGMAAAFAGVSGGFSANLVLGTVDPLLAGLSQEAAHILDPSYQVNATANYYFMVASTFVIAFAGTFVTEKLVEPRLGTYIKNERDKAENFDGLSPIEKRGLIYSSLVFLLVFIVILIGIIPEDGFFRGVNGSILNSPLIKGVVAMLFVVAGLMGLVYGFTTKVFKNDADVMDGMAKSMKTLASYLVLVFFAAQFVAYFKWSNLGIILAVKGAGVLMAAEIGLIPLMILFILLSAAINMLMGSASAKWAILAPIFIPMFMIMGYSPELSQIVYRIGDSVTNVISPMMSFYALIIAFFQKYDPKAGIGTIIATMLPYTLIFLVAWILLLVVWLLVGIPLGPGAKVFYTLP</sequence>
<reference evidence="2 3" key="1">
    <citation type="submission" date="2017-05" db="EMBL/GenBank/DDBJ databases">
        <authorList>
            <person name="Varghese N."/>
            <person name="Submissions S."/>
        </authorList>
    </citation>
    <scope>NUCLEOTIDE SEQUENCE [LARGE SCALE GENOMIC DNA]</scope>
    <source>
        <strain evidence="2 3">DSM 27040</strain>
    </source>
</reference>
<dbReference type="RefSeq" id="WP_142533959.1">
    <property type="nucleotide sequence ID" value="NZ_FXTB01000007.1"/>
</dbReference>
<accession>A0A521DZM9</accession>
<proteinExistence type="predicted"/>
<gene>
    <name evidence="2" type="ORF">SAMN06265379_10773</name>
</gene>
<keyword evidence="3" id="KW-1185">Reference proteome</keyword>
<evidence type="ECO:0000256" key="1">
    <source>
        <dbReference type="SAM" id="Phobius"/>
    </source>
</evidence>
<feature type="transmembrane region" description="Helical" evidence="1">
    <location>
        <begin position="410"/>
        <end position="428"/>
    </location>
</feature>
<evidence type="ECO:0000313" key="2">
    <source>
        <dbReference type="EMBL" id="SMO77189.1"/>
    </source>
</evidence>
<keyword evidence="1" id="KW-0812">Transmembrane</keyword>
<dbReference type="PANTHER" id="PTHR30282">
    <property type="entry name" value="P-AMINOBENZOYL GLUTAMATE TRANSPORTER"/>
    <property type="match status" value="1"/>
</dbReference>
<dbReference type="OrthoDB" id="3314392at2"/>
<feature type="transmembrane region" description="Helical" evidence="1">
    <location>
        <begin position="304"/>
        <end position="323"/>
    </location>
</feature>
<feature type="transmembrane region" description="Helical" evidence="1">
    <location>
        <begin position="84"/>
        <end position="103"/>
    </location>
</feature>
<feature type="transmembrane region" description="Helical" evidence="1">
    <location>
        <begin position="344"/>
        <end position="363"/>
    </location>
</feature>
<feature type="transmembrane region" description="Helical" evidence="1">
    <location>
        <begin position="383"/>
        <end position="403"/>
    </location>
</feature>
<dbReference type="GO" id="GO:1902604">
    <property type="term" value="P:p-aminobenzoyl-glutamate transmembrane transport"/>
    <property type="evidence" value="ECO:0007669"/>
    <property type="project" value="InterPro"/>
</dbReference>
<dbReference type="GO" id="GO:0015558">
    <property type="term" value="F:secondary active p-aminobenzoyl-glutamate transmembrane transporter activity"/>
    <property type="evidence" value="ECO:0007669"/>
    <property type="project" value="InterPro"/>
</dbReference>
<feature type="transmembrane region" description="Helical" evidence="1">
    <location>
        <begin position="115"/>
        <end position="136"/>
    </location>
</feature>
<keyword evidence="1" id="KW-1133">Transmembrane helix</keyword>
<feature type="transmembrane region" description="Helical" evidence="1">
    <location>
        <begin position="142"/>
        <end position="159"/>
    </location>
</feature>
<organism evidence="2 3">
    <name type="scientific">Saccharicrinis carchari</name>
    <dbReference type="NCBI Taxonomy" id="1168039"/>
    <lineage>
        <taxon>Bacteria</taxon>
        <taxon>Pseudomonadati</taxon>
        <taxon>Bacteroidota</taxon>
        <taxon>Bacteroidia</taxon>
        <taxon>Marinilabiliales</taxon>
        <taxon>Marinilabiliaceae</taxon>
        <taxon>Saccharicrinis</taxon>
    </lineage>
</organism>
<feature type="transmembrane region" description="Helical" evidence="1">
    <location>
        <begin position="440"/>
        <end position="459"/>
    </location>
</feature>
<dbReference type="Proteomes" id="UP000319040">
    <property type="component" value="Unassembled WGS sequence"/>
</dbReference>
<protein>
    <submittedName>
        <fullName evidence="2">Aminobenzoyl-glutamate transport protein</fullName>
    </submittedName>
</protein>
<keyword evidence="1" id="KW-0472">Membrane</keyword>
<dbReference type="Pfam" id="PF03806">
    <property type="entry name" value="ABG_transport"/>
    <property type="match status" value="1"/>
</dbReference>
<evidence type="ECO:0000313" key="3">
    <source>
        <dbReference type="Proteomes" id="UP000319040"/>
    </source>
</evidence>
<dbReference type="AlphaFoldDB" id="A0A521DZM9"/>
<feature type="transmembrane region" description="Helical" evidence="1">
    <location>
        <begin position="471"/>
        <end position="496"/>
    </location>
</feature>
<feature type="transmembrane region" description="Helical" evidence="1">
    <location>
        <begin position="264"/>
        <end position="284"/>
    </location>
</feature>
<name>A0A521DZM9_SACCC</name>
<dbReference type="EMBL" id="FXTB01000007">
    <property type="protein sequence ID" value="SMO77189.1"/>
    <property type="molecule type" value="Genomic_DNA"/>
</dbReference>
<feature type="transmembrane region" description="Helical" evidence="1">
    <location>
        <begin position="211"/>
        <end position="230"/>
    </location>
</feature>
<dbReference type="InterPro" id="IPR004697">
    <property type="entry name" value="AbgT"/>
</dbReference>